<dbReference type="Proteomes" id="UP001242313">
    <property type="component" value="Unassembled WGS sequence"/>
</dbReference>
<sequence length="400" mass="46756">MFFRKVKRKKGEVWECFDELPKDPVTGKRKRVSATGKTKPEAKAKLARKMKEVTDYGLTTDPEQSKITFEQLAEEWLKTHKKNMKESAQRSREYHVKRFKKYIARVEIRAITRKMYQNVLDQMEAEGYSMNTIYSAHAAAKNIFKQAIVWDVIKSSPADTAVLPKTKVTIEQLETGEISDLYLETEELELFLSTIDKKGRPNDDIIFTLLAFTGMRVGELLAMKWSDVDFESKELSITKTIFNIDGKKDEYRLLTPKTKTSIRKIDFDDEIEQLLKLHRSRQNEQKMRVRNLWHDAGFIVTREDGYPMSPRFVHYRMKRLEKIMSEKGFKKKLRPHILRHTHTSLLTEAEVDLRAIMQRLGHTDAKTTLSVYTHITEKMKKDAANKIGSLFGDLINRKKM</sequence>
<evidence type="ECO:0000259" key="7">
    <source>
        <dbReference type="PROSITE" id="PS51900"/>
    </source>
</evidence>
<evidence type="ECO:0000313" key="9">
    <source>
        <dbReference type="Proteomes" id="UP001242313"/>
    </source>
</evidence>
<comment type="caution">
    <text evidence="8">The sequence shown here is derived from an EMBL/GenBank/DDBJ whole genome shotgun (WGS) entry which is preliminary data.</text>
</comment>
<organism evidence="8 9">
    <name type="scientific">Mesobacillus stamsii</name>
    <dbReference type="NCBI Taxonomy" id="225347"/>
    <lineage>
        <taxon>Bacteria</taxon>
        <taxon>Bacillati</taxon>
        <taxon>Bacillota</taxon>
        <taxon>Bacilli</taxon>
        <taxon>Bacillales</taxon>
        <taxon>Bacillaceae</taxon>
        <taxon>Mesobacillus</taxon>
    </lineage>
</organism>
<gene>
    <name evidence="8" type="ORF">J2S25_000855</name>
</gene>
<evidence type="ECO:0000256" key="1">
    <source>
        <dbReference type="ARBA" id="ARBA00008857"/>
    </source>
</evidence>
<evidence type="ECO:0000259" key="6">
    <source>
        <dbReference type="PROSITE" id="PS51898"/>
    </source>
</evidence>
<dbReference type="PANTHER" id="PTHR30349">
    <property type="entry name" value="PHAGE INTEGRASE-RELATED"/>
    <property type="match status" value="1"/>
</dbReference>
<dbReference type="PROSITE" id="PS51898">
    <property type="entry name" value="TYR_RECOMBINASE"/>
    <property type="match status" value="1"/>
</dbReference>
<reference evidence="8 9" key="1">
    <citation type="submission" date="2023-07" db="EMBL/GenBank/DDBJ databases">
        <title>Genomic Encyclopedia of Type Strains, Phase IV (KMG-IV): sequencing the most valuable type-strain genomes for metagenomic binning, comparative biology and taxonomic classification.</title>
        <authorList>
            <person name="Goeker M."/>
        </authorList>
    </citation>
    <scope>NUCLEOTIDE SEQUENCE [LARGE SCALE GENOMIC DNA]</scope>
    <source>
        <strain evidence="8 9">DSM 19598</strain>
    </source>
</reference>
<keyword evidence="4" id="KW-0233">DNA recombination</keyword>
<evidence type="ECO:0000256" key="3">
    <source>
        <dbReference type="ARBA" id="ARBA00023125"/>
    </source>
</evidence>
<dbReference type="InterPro" id="IPR044068">
    <property type="entry name" value="CB"/>
</dbReference>
<evidence type="ECO:0000256" key="5">
    <source>
        <dbReference type="PROSITE-ProRule" id="PRU01248"/>
    </source>
</evidence>
<keyword evidence="2" id="KW-0229">DNA integration</keyword>
<dbReference type="InterPro" id="IPR013762">
    <property type="entry name" value="Integrase-like_cat_sf"/>
</dbReference>
<dbReference type="Gene3D" id="1.10.443.10">
    <property type="entry name" value="Intergrase catalytic core"/>
    <property type="match status" value="1"/>
</dbReference>
<dbReference type="InterPro" id="IPR050090">
    <property type="entry name" value="Tyrosine_recombinase_XerCD"/>
</dbReference>
<dbReference type="EMBL" id="JAUSUN010000004">
    <property type="protein sequence ID" value="MDQ0412675.1"/>
    <property type="molecule type" value="Genomic_DNA"/>
</dbReference>
<keyword evidence="9" id="KW-1185">Reference proteome</keyword>
<evidence type="ECO:0000313" key="8">
    <source>
        <dbReference type="EMBL" id="MDQ0412675.1"/>
    </source>
</evidence>
<dbReference type="Gene3D" id="1.10.150.130">
    <property type="match status" value="1"/>
</dbReference>
<evidence type="ECO:0000256" key="2">
    <source>
        <dbReference type="ARBA" id="ARBA00022908"/>
    </source>
</evidence>
<comment type="similarity">
    <text evidence="1">Belongs to the 'phage' integrase family.</text>
</comment>
<dbReference type="Pfam" id="PF00589">
    <property type="entry name" value="Phage_integrase"/>
    <property type="match status" value="1"/>
</dbReference>
<dbReference type="PANTHER" id="PTHR30349:SF64">
    <property type="entry name" value="PROPHAGE INTEGRASE INTD-RELATED"/>
    <property type="match status" value="1"/>
</dbReference>
<dbReference type="RefSeq" id="WP_307191265.1">
    <property type="nucleotide sequence ID" value="NZ_JAUSUN010000004.1"/>
</dbReference>
<accession>A0ABU0FSH3</accession>
<dbReference type="PROSITE" id="PS51900">
    <property type="entry name" value="CB"/>
    <property type="match status" value="1"/>
</dbReference>
<protein>
    <submittedName>
        <fullName evidence="8">Integrase</fullName>
    </submittedName>
</protein>
<dbReference type="InterPro" id="IPR011010">
    <property type="entry name" value="DNA_brk_join_enz"/>
</dbReference>
<feature type="domain" description="Tyr recombinase" evidence="6">
    <location>
        <begin position="178"/>
        <end position="385"/>
    </location>
</feature>
<dbReference type="InterPro" id="IPR010998">
    <property type="entry name" value="Integrase_recombinase_N"/>
</dbReference>
<dbReference type="Pfam" id="PF14659">
    <property type="entry name" value="Phage_int_SAM_3"/>
    <property type="match status" value="1"/>
</dbReference>
<keyword evidence="3 5" id="KW-0238">DNA-binding</keyword>
<feature type="domain" description="Core-binding (CB)" evidence="7">
    <location>
        <begin position="67"/>
        <end position="148"/>
    </location>
</feature>
<dbReference type="InterPro" id="IPR002104">
    <property type="entry name" value="Integrase_catalytic"/>
</dbReference>
<dbReference type="InterPro" id="IPR004107">
    <property type="entry name" value="Integrase_SAM-like_N"/>
</dbReference>
<name>A0ABU0FSH3_9BACI</name>
<proteinExistence type="inferred from homology"/>
<evidence type="ECO:0000256" key="4">
    <source>
        <dbReference type="ARBA" id="ARBA00023172"/>
    </source>
</evidence>
<dbReference type="SUPFAM" id="SSF56349">
    <property type="entry name" value="DNA breaking-rejoining enzymes"/>
    <property type="match status" value="1"/>
</dbReference>
<dbReference type="CDD" id="cd01189">
    <property type="entry name" value="INT_ICEBs1_C_like"/>
    <property type="match status" value="1"/>
</dbReference>